<dbReference type="PROSITE" id="PS00630">
    <property type="entry name" value="IMP_2"/>
    <property type="match status" value="1"/>
</dbReference>
<keyword evidence="12" id="KW-0472">Membrane</keyword>
<evidence type="ECO:0000256" key="6">
    <source>
        <dbReference type="ARBA" id="ARBA00022842"/>
    </source>
</evidence>
<feature type="region of interest" description="Disordered" evidence="11">
    <location>
        <begin position="1"/>
        <end position="20"/>
    </location>
</feature>
<proteinExistence type="inferred from homology"/>
<dbReference type="Proteomes" id="UP000016924">
    <property type="component" value="Unassembled WGS sequence"/>
</dbReference>
<keyword evidence="15" id="KW-1185">Reference proteome</keyword>
<evidence type="ECO:0000256" key="12">
    <source>
        <dbReference type="SAM" id="Phobius"/>
    </source>
</evidence>
<dbReference type="GO" id="GO:0046854">
    <property type="term" value="P:phosphatidylinositol phosphate biosynthetic process"/>
    <property type="evidence" value="ECO:0007669"/>
    <property type="project" value="InterPro"/>
</dbReference>
<dbReference type="Gene3D" id="3.40.190.80">
    <property type="match status" value="1"/>
</dbReference>
<feature type="binding site" evidence="10">
    <location>
        <position position="334"/>
    </location>
    <ligand>
        <name>Mg(2+)</name>
        <dbReference type="ChEBI" id="CHEBI:18420"/>
        <label>1</label>
        <note>catalytic</note>
    </ligand>
</feature>
<evidence type="ECO:0000256" key="7">
    <source>
        <dbReference type="ARBA" id="ARBA00044466"/>
    </source>
</evidence>
<dbReference type="PROSITE" id="PS51186">
    <property type="entry name" value="GNAT"/>
    <property type="match status" value="1"/>
</dbReference>
<dbReference type="SUPFAM" id="SSF55729">
    <property type="entry name" value="Acyl-CoA N-acyltransferases (Nat)"/>
    <property type="match status" value="1"/>
</dbReference>
<keyword evidence="5" id="KW-0378">Hydrolase</keyword>
<feature type="domain" description="N-acetyltransferase" evidence="13">
    <location>
        <begin position="24"/>
        <end position="215"/>
    </location>
</feature>
<feature type="transmembrane region" description="Helical" evidence="12">
    <location>
        <begin position="159"/>
        <end position="179"/>
    </location>
</feature>
<sequence>MSYPHLNLPTQTISPSEMNNKPNFRISPAKSLGDLQAIFALFAAYAASLPINLSFQDFTTELNGLPGRYAPPTGELLLARLSSGEAVGCVAVRSLPGRPGCCEMKRLYLTPSGRGLGIGKSLVEAVLDVSAGLGYLEMKLDTLPSMTAAIKLYKQVGPLLLLSLLILALSTLTTFTARLTQLSRQLSLPSIRRFTTTSPTMSSYAKELEIAQLAVQRATLLTKKVFHEKVKGTTDKSDKSPVTIGDYGAQALIITAIRRAFPHDEIVGEEEASDLRSNSSLSGQIWQLVQAARLDDAEAEETLGGPVKSEKEMLDMIDEGRSAGGAKGRIWALDPIDGTKGFLRGGQYAVCLALMVDGDVKVGVLGCPNLPIDDSAQLDEKAGEDATDEGNGVLFSAVAGEGATSRPLTRGGLAEGKAIHMRKIEDITQATFCESVEAAHSSHGDQFEIAKKLGISKKSVRMDSQAKYGSIARGAGDLYLRLPVRKDYQEKIWDHAAGDLIVREAGGEVTDANGKRLDFSKGRTLSENSGVVAAPKAVHAQVLEAVKSVLGSK</sequence>
<comment type="catalytic activity">
    <reaction evidence="7">
        <text>adenosine 2',5'-bisphosphate + H2O = AMP + phosphate</text>
        <dbReference type="Rhea" id="RHEA:77643"/>
        <dbReference type="ChEBI" id="CHEBI:15377"/>
        <dbReference type="ChEBI" id="CHEBI:43474"/>
        <dbReference type="ChEBI" id="CHEBI:194156"/>
        <dbReference type="ChEBI" id="CHEBI:456215"/>
        <dbReference type="EC" id="3.1.3.7"/>
    </reaction>
    <physiologicalReaction direction="left-to-right" evidence="7">
        <dbReference type="Rhea" id="RHEA:77644"/>
    </physiologicalReaction>
</comment>
<feature type="binding site" evidence="10">
    <location>
        <position position="337"/>
    </location>
    <ligand>
        <name>Mg(2+)</name>
        <dbReference type="ChEBI" id="CHEBI:18420"/>
        <label>1</label>
        <note>catalytic</note>
    </ligand>
</feature>
<evidence type="ECO:0000256" key="4">
    <source>
        <dbReference type="ARBA" id="ARBA00022723"/>
    </source>
</evidence>
<gene>
    <name evidence="14" type="ORF">W97_07901</name>
</gene>
<protein>
    <recommendedName>
        <fullName evidence="3">3'(2'),5'-bisphosphate nucleotidase</fullName>
        <ecNumber evidence="3">3.1.3.7</ecNumber>
    </recommendedName>
</protein>
<accession>R7Z3I4</accession>
<dbReference type="CDD" id="cd01517">
    <property type="entry name" value="PAP_phosphatase"/>
    <property type="match status" value="1"/>
</dbReference>
<dbReference type="eggNOG" id="KOG1528">
    <property type="taxonomic scope" value="Eukaryota"/>
</dbReference>
<dbReference type="PANTHER" id="PTHR43200:SF6">
    <property type="entry name" value="3'(2'),5'-BISPHOSPHATE NUCLEOTIDASE"/>
    <property type="match status" value="1"/>
</dbReference>
<dbReference type="Gene3D" id="3.30.540.10">
    <property type="entry name" value="Fructose-1,6-Bisphosphatase, subunit A, domain 1"/>
    <property type="match status" value="1"/>
</dbReference>
<keyword evidence="4 10" id="KW-0479">Metal-binding</keyword>
<dbReference type="GO" id="GO:0000103">
    <property type="term" value="P:sulfate assimilation"/>
    <property type="evidence" value="ECO:0007669"/>
    <property type="project" value="UniProtKB-ARBA"/>
</dbReference>
<evidence type="ECO:0000256" key="5">
    <source>
        <dbReference type="ARBA" id="ARBA00022801"/>
    </source>
</evidence>
<comment type="catalytic activity">
    <reaction evidence="8">
        <text>adenosine 3',5'-bisphosphate + H2O = AMP + phosphate</text>
        <dbReference type="Rhea" id="RHEA:10040"/>
        <dbReference type="ChEBI" id="CHEBI:15377"/>
        <dbReference type="ChEBI" id="CHEBI:43474"/>
        <dbReference type="ChEBI" id="CHEBI:58343"/>
        <dbReference type="ChEBI" id="CHEBI:456215"/>
        <dbReference type="EC" id="3.1.3.7"/>
    </reaction>
    <physiologicalReaction direction="left-to-right" evidence="8">
        <dbReference type="Rhea" id="RHEA:10041"/>
    </physiologicalReaction>
</comment>
<evidence type="ECO:0000256" key="3">
    <source>
        <dbReference type="ARBA" id="ARBA00012633"/>
    </source>
</evidence>
<comment type="cofactor">
    <cofactor evidence="1 10">
        <name>Mg(2+)</name>
        <dbReference type="ChEBI" id="CHEBI:18420"/>
    </cofactor>
</comment>
<reference evidence="15" key="1">
    <citation type="submission" date="2012-06" db="EMBL/GenBank/DDBJ databases">
        <title>The genome sequence of Coniosporium apollinis CBS 100218.</title>
        <authorList>
            <consortium name="The Broad Institute Genome Sequencing Platform"/>
            <person name="Cuomo C."/>
            <person name="Gorbushina A."/>
            <person name="Noack S."/>
            <person name="Walker B."/>
            <person name="Young S.K."/>
            <person name="Zeng Q."/>
            <person name="Gargeya S."/>
            <person name="Fitzgerald M."/>
            <person name="Haas B."/>
            <person name="Abouelleil A."/>
            <person name="Alvarado L."/>
            <person name="Arachchi H.M."/>
            <person name="Berlin A.M."/>
            <person name="Chapman S.B."/>
            <person name="Goldberg J."/>
            <person name="Griggs A."/>
            <person name="Gujja S."/>
            <person name="Hansen M."/>
            <person name="Howarth C."/>
            <person name="Imamovic A."/>
            <person name="Larimer J."/>
            <person name="McCowan C."/>
            <person name="Montmayeur A."/>
            <person name="Murphy C."/>
            <person name="Neiman D."/>
            <person name="Pearson M."/>
            <person name="Priest M."/>
            <person name="Roberts A."/>
            <person name="Saif S."/>
            <person name="Shea T."/>
            <person name="Sisk P."/>
            <person name="Sykes S."/>
            <person name="Wortman J."/>
            <person name="Nusbaum C."/>
            <person name="Birren B."/>
        </authorList>
    </citation>
    <scope>NUCLEOTIDE SEQUENCE [LARGE SCALE GENOMIC DNA]</scope>
    <source>
        <strain evidence="15">CBS 100218</strain>
    </source>
</reference>
<dbReference type="InterPro" id="IPR016181">
    <property type="entry name" value="Acyl_CoA_acyltransferase"/>
</dbReference>
<dbReference type="HOGENOM" id="CLU_033446_1_1_1"/>
<dbReference type="InterPro" id="IPR020583">
    <property type="entry name" value="Inositol_monoP_metal-BS"/>
</dbReference>
<organism evidence="14 15">
    <name type="scientific">Coniosporium apollinis (strain CBS 100218)</name>
    <name type="common">Rock-inhabiting black yeast</name>
    <dbReference type="NCBI Taxonomy" id="1168221"/>
    <lineage>
        <taxon>Eukaryota</taxon>
        <taxon>Fungi</taxon>
        <taxon>Dikarya</taxon>
        <taxon>Ascomycota</taxon>
        <taxon>Pezizomycotina</taxon>
        <taxon>Dothideomycetes</taxon>
        <taxon>Dothideomycetes incertae sedis</taxon>
        <taxon>Coniosporium</taxon>
    </lineage>
</organism>
<dbReference type="GO" id="GO:0016078">
    <property type="term" value="P:tRNA decay"/>
    <property type="evidence" value="ECO:0007669"/>
    <property type="project" value="UniProtKB-ARBA"/>
</dbReference>
<keyword evidence="12" id="KW-0812">Transmembrane</keyword>
<dbReference type="FunFam" id="3.30.540.10:FF:000015">
    <property type="entry name" value="3',5'-bisphosphate nucleotidase"/>
    <property type="match status" value="1"/>
</dbReference>
<dbReference type="GO" id="GO:0008441">
    <property type="term" value="F:3'(2'),5'-bisphosphate nucleotidase activity"/>
    <property type="evidence" value="ECO:0007669"/>
    <property type="project" value="UniProtKB-EC"/>
</dbReference>
<dbReference type="InterPro" id="IPR006239">
    <property type="entry name" value="DPNP"/>
</dbReference>
<dbReference type="STRING" id="1168221.R7Z3I4"/>
<dbReference type="InterPro" id="IPR051090">
    <property type="entry name" value="Inositol_monoP_superfamily"/>
</dbReference>
<evidence type="ECO:0000256" key="1">
    <source>
        <dbReference type="ARBA" id="ARBA00001946"/>
    </source>
</evidence>
<dbReference type="FunFam" id="3.40.190.80:FF:000003">
    <property type="entry name" value="PAP-specific phosphatase HAL2-like"/>
    <property type="match status" value="1"/>
</dbReference>
<dbReference type="InterPro" id="IPR000760">
    <property type="entry name" value="Inositol_monophosphatase-like"/>
</dbReference>
<evidence type="ECO:0000313" key="14">
    <source>
        <dbReference type="EMBL" id="EON68643.1"/>
    </source>
</evidence>
<comment type="catalytic activity">
    <reaction evidence="9">
        <text>3'-phosphoadenylyl sulfate + H2O = adenosine 5'-phosphosulfate + phosphate</text>
        <dbReference type="Rhea" id="RHEA:77639"/>
        <dbReference type="ChEBI" id="CHEBI:15377"/>
        <dbReference type="ChEBI" id="CHEBI:43474"/>
        <dbReference type="ChEBI" id="CHEBI:58243"/>
        <dbReference type="ChEBI" id="CHEBI:58339"/>
        <dbReference type="EC" id="3.1.3.7"/>
    </reaction>
    <physiologicalReaction direction="left-to-right" evidence="9">
        <dbReference type="Rhea" id="RHEA:77640"/>
    </physiologicalReaction>
</comment>
<feature type="transmembrane region" description="Helical" evidence="12">
    <location>
        <begin position="35"/>
        <end position="55"/>
    </location>
</feature>
<dbReference type="GO" id="GO:0046872">
    <property type="term" value="F:metal ion binding"/>
    <property type="evidence" value="ECO:0007669"/>
    <property type="project" value="UniProtKB-KW"/>
</dbReference>
<dbReference type="OrthoDB" id="411145at2759"/>
<comment type="similarity">
    <text evidence="2">Belongs to the inositol monophosphatase superfamily.</text>
</comment>
<evidence type="ECO:0000313" key="15">
    <source>
        <dbReference type="Proteomes" id="UP000016924"/>
    </source>
</evidence>
<dbReference type="EMBL" id="JH767599">
    <property type="protein sequence ID" value="EON68643.1"/>
    <property type="molecule type" value="Genomic_DNA"/>
</dbReference>
<dbReference type="Pfam" id="PF00583">
    <property type="entry name" value="Acetyltransf_1"/>
    <property type="match status" value="1"/>
</dbReference>
<dbReference type="GeneID" id="19905212"/>
<dbReference type="InterPro" id="IPR020550">
    <property type="entry name" value="Inositol_monophosphatase_CS"/>
</dbReference>
<keyword evidence="6 10" id="KW-0460">Magnesium</keyword>
<dbReference type="EC" id="3.1.3.7" evidence="3"/>
<evidence type="ECO:0000259" key="13">
    <source>
        <dbReference type="PROSITE" id="PS51186"/>
    </source>
</evidence>
<dbReference type="InterPro" id="IPR000182">
    <property type="entry name" value="GNAT_dom"/>
</dbReference>
<evidence type="ECO:0000256" key="2">
    <source>
        <dbReference type="ARBA" id="ARBA00009759"/>
    </source>
</evidence>
<dbReference type="RefSeq" id="XP_007783960.1">
    <property type="nucleotide sequence ID" value="XM_007785770.1"/>
</dbReference>
<dbReference type="AlphaFoldDB" id="R7Z3I4"/>
<dbReference type="Gene3D" id="3.40.630.30">
    <property type="match status" value="1"/>
</dbReference>
<dbReference type="SUPFAM" id="SSF56655">
    <property type="entry name" value="Carbohydrate phosphatase"/>
    <property type="match status" value="1"/>
</dbReference>
<name>R7Z3I4_CONA1</name>
<evidence type="ECO:0000256" key="10">
    <source>
        <dbReference type="PIRSR" id="PIRSR600760-2"/>
    </source>
</evidence>
<dbReference type="PRINTS" id="PR00377">
    <property type="entry name" value="IMPHPHTASES"/>
</dbReference>
<dbReference type="eggNOG" id="KOG3139">
    <property type="taxonomic scope" value="Eukaryota"/>
</dbReference>
<dbReference type="Pfam" id="PF00459">
    <property type="entry name" value="Inositol_P"/>
    <property type="match status" value="1"/>
</dbReference>
<evidence type="ECO:0000256" key="9">
    <source>
        <dbReference type="ARBA" id="ARBA00044484"/>
    </source>
</evidence>
<evidence type="ECO:0000256" key="8">
    <source>
        <dbReference type="ARBA" id="ARBA00044479"/>
    </source>
</evidence>
<feature type="binding site" evidence="10">
    <location>
        <position position="494"/>
    </location>
    <ligand>
        <name>Mg(2+)</name>
        <dbReference type="ChEBI" id="CHEBI:18420"/>
        <label>1</label>
        <note>catalytic</note>
    </ligand>
</feature>
<dbReference type="CDD" id="cd04301">
    <property type="entry name" value="NAT_SF"/>
    <property type="match status" value="1"/>
</dbReference>
<dbReference type="NCBIfam" id="TIGR01330">
    <property type="entry name" value="bisphos_HAL2"/>
    <property type="match status" value="1"/>
</dbReference>
<dbReference type="PANTHER" id="PTHR43200">
    <property type="entry name" value="PHOSPHATASE"/>
    <property type="match status" value="1"/>
</dbReference>
<dbReference type="PROSITE" id="PS00629">
    <property type="entry name" value="IMP_1"/>
    <property type="match status" value="1"/>
</dbReference>
<evidence type="ECO:0000256" key="11">
    <source>
        <dbReference type="SAM" id="MobiDB-lite"/>
    </source>
</evidence>
<feature type="binding site" evidence="10">
    <location>
        <position position="269"/>
    </location>
    <ligand>
        <name>Mg(2+)</name>
        <dbReference type="ChEBI" id="CHEBI:18420"/>
        <label>1</label>
        <note>catalytic</note>
    </ligand>
</feature>
<feature type="binding site" evidence="10">
    <location>
        <position position="336"/>
    </location>
    <ligand>
        <name>Mg(2+)</name>
        <dbReference type="ChEBI" id="CHEBI:18420"/>
        <label>1</label>
        <note>catalytic</note>
    </ligand>
</feature>
<keyword evidence="12" id="KW-1133">Transmembrane helix</keyword>
<feature type="compositionally biased region" description="Polar residues" evidence="11">
    <location>
        <begin position="8"/>
        <end position="20"/>
    </location>
</feature>
<dbReference type="GO" id="GO:0016747">
    <property type="term" value="F:acyltransferase activity, transferring groups other than amino-acyl groups"/>
    <property type="evidence" value="ECO:0007669"/>
    <property type="project" value="InterPro"/>
</dbReference>